<dbReference type="EMBL" id="CP015118">
    <property type="protein sequence ID" value="ARN18834.1"/>
    <property type="molecule type" value="Genomic_DNA"/>
</dbReference>
<dbReference type="GO" id="GO:0000155">
    <property type="term" value="F:phosphorelay sensor kinase activity"/>
    <property type="evidence" value="ECO:0007669"/>
    <property type="project" value="InterPro"/>
</dbReference>
<dbReference type="PANTHER" id="PTHR45339">
    <property type="entry name" value="HYBRID SIGNAL TRANSDUCTION HISTIDINE KINASE J"/>
    <property type="match status" value="1"/>
</dbReference>
<dbReference type="SMART" id="SM01080">
    <property type="entry name" value="CHASE2"/>
    <property type="match status" value="1"/>
</dbReference>
<keyword evidence="8" id="KW-0067">ATP-binding</keyword>
<dbReference type="RefSeq" id="WP_085749077.1">
    <property type="nucleotide sequence ID" value="NZ_BSPR01000012.1"/>
</dbReference>
<dbReference type="InterPro" id="IPR005467">
    <property type="entry name" value="His_kinase_dom"/>
</dbReference>
<dbReference type="Gene3D" id="1.10.287.130">
    <property type="match status" value="1"/>
</dbReference>
<dbReference type="GO" id="GO:0005524">
    <property type="term" value="F:ATP binding"/>
    <property type="evidence" value="ECO:0007669"/>
    <property type="project" value="UniProtKB-KW"/>
</dbReference>
<dbReference type="Pfam" id="PF05226">
    <property type="entry name" value="CHASE2"/>
    <property type="match status" value="1"/>
</dbReference>
<dbReference type="SMART" id="SM00448">
    <property type="entry name" value="REC"/>
    <property type="match status" value="1"/>
</dbReference>
<gene>
    <name evidence="15" type="ORF">A4W93_02225</name>
</gene>
<dbReference type="InterPro" id="IPR003594">
    <property type="entry name" value="HATPase_dom"/>
</dbReference>
<dbReference type="OrthoDB" id="8577169at2"/>
<evidence type="ECO:0000256" key="3">
    <source>
        <dbReference type="ARBA" id="ARBA00022553"/>
    </source>
</evidence>
<evidence type="ECO:0000256" key="1">
    <source>
        <dbReference type="ARBA" id="ARBA00000085"/>
    </source>
</evidence>
<dbReference type="EC" id="2.7.13.3" evidence="2"/>
<keyword evidence="4" id="KW-0808">Transferase</keyword>
<evidence type="ECO:0000256" key="12">
    <source>
        <dbReference type="ARBA" id="ARBA00064003"/>
    </source>
</evidence>
<dbReference type="Gene3D" id="3.40.50.2300">
    <property type="match status" value="1"/>
</dbReference>
<evidence type="ECO:0000256" key="11">
    <source>
        <dbReference type="ARBA" id="ARBA00058004"/>
    </source>
</evidence>
<evidence type="ECO:0000256" key="8">
    <source>
        <dbReference type="ARBA" id="ARBA00022840"/>
    </source>
</evidence>
<dbReference type="PANTHER" id="PTHR45339:SF1">
    <property type="entry name" value="HYBRID SIGNAL TRANSDUCTION HISTIDINE KINASE J"/>
    <property type="match status" value="1"/>
</dbReference>
<dbReference type="InterPro" id="IPR007890">
    <property type="entry name" value="CHASE2"/>
</dbReference>
<dbReference type="Pfam" id="PF00072">
    <property type="entry name" value="Response_reg"/>
    <property type="match status" value="1"/>
</dbReference>
<evidence type="ECO:0000256" key="4">
    <source>
        <dbReference type="ARBA" id="ARBA00022679"/>
    </source>
</evidence>
<dbReference type="Proteomes" id="UP000193427">
    <property type="component" value="Chromosome"/>
</dbReference>
<dbReference type="PROSITE" id="PS50110">
    <property type="entry name" value="RESPONSE_REGULATORY"/>
    <property type="match status" value="1"/>
</dbReference>
<name>A0A1W6L3H4_9BURK</name>
<evidence type="ECO:0000256" key="10">
    <source>
        <dbReference type="ARBA" id="ARBA00023026"/>
    </source>
</evidence>
<evidence type="ECO:0000256" key="5">
    <source>
        <dbReference type="ARBA" id="ARBA00022729"/>
    </source>
</evidence>
<dbReference type="FunFam" id="1.10.287.130:FF:000002">
    <property type="entry name" value="Two-component osmosensing histidine kinase"/>
    <property type="match status" value="1"/>
</dbReference>
<dbReference type="InterPro" id="IPR011006">
    <property type="entry name" value="CheY-like_superfamily"/>
</dbReference>
<dbReference type="Pfam" id="PF00512">
    <property type="entry name" value="HisKA"/>
    <property type="match status" value="1"/>
</dbReference>
<dbReference type="InterPro" id="IPR001789">
    <property type="entry name" value="Sig_transdc_resp-reg_receiver"/>
</dbReference>
<comment type="function">
    <text evidence="11">Member of the two-component regulatory system BvgS/BvgA. Phosphorylates BvgA via a four-step phosphorelay in response to environmental signals.</text>
</comment>
<dbReference type="InterPro" id="IPR036097">
    <property type="entry name" value="HisK_dim/P_sf"/>
</dbReference>
<dbReference type="CDD" id="cd17546">
    <property type="entry name" value="REC_hyHK_CKI1_RcsC-like"/>
    <property type="match status" value="1"/>
</dbReference>
<evidence type="ECO:0000313" key="16">
    <source>
        <dbReference type="Proteomes" id="UP000193427"/>
    </source>
</evidence>
<evidence type="ECO:0000256" key="6">
    <source>
        <dbReference type="ARBA" id="ARBA00022741"/>
    </source>
</evidence>
<organism evidence="15 16">
    <name type="scientific">Piscinibacter gummiphilus</name>
    <dbReference type="NCBI Taxonomy" id="946333"/>
    <lineage>
        <taxon>Bacteria</taxon>
        <taxon>Pseudomonadati</taxon>
        <taxon>Pseudomonadota</taxon>
        <taxon>Betaproteobacteria</taxon>
        <taxon>Burkholderiales</taxon>
        <taxon>Sphaerotilaceae</taxon>
        <taxon>Piscinibacter</taxon>
    </lineage>
</organism>
<keyword evidence="16" id="KW-1185">Reference proteome</keyword>
<protein>
    <recommendedName>
        <fullName evidence="13">Sensory/regulatory protein RpfC</fullName>
        <ecNumber evidence="2">2.7.13.3</ecNumber>
    </recommendedName>
    <alternativeName>
        <fullName evidence="14">Virulence sensor protein BvgS</fullName>
    </alternativeName>
</protein>
<dbReference type="STRING" id="946333.A4W93_02225"/>
<dbReference type="SMART" id="SM00388">
    <property type="entry name" value="HisKA"/>
    <property type="match status" value="1"/>
</dbReference>
<dbReference type="PRINTS" id="PR00344">
    <property type="entry name" value="BCTRLSENSOR"/>
</dbReference>
<dbReference type="AlphaFoldDB" id="A0A1W6L3H4"/>
<evidence type="ECO:0000256" key="9">
    <source>
        <dbReference type="ARBA" id="ARBA00023012"/>
    </source>
</evidence>
<evidence type="ECO:0000256" key="13">
    <source>
        <dbReference type="ARBA" id="ARBA00068150"/>
    </source>
</evidence>
<dbReference type="InterPro" id="IPR036890">
    <property type="entry name" value="HATPase_C_sf"/>
</dbReference>
<dbReference type="SUPFAM" id="SSF47384">
    <property type="entry name" value="Homodimeric domain of signal transducing histidine kinase"/>
    <property type="match status" value="1"/>
</dbReference>
<reference evidence="15 16" key="1">
    <citation type="submission" date="2016-04" db="EMBL/GenBank/DDBJ databases">
        <title>Complete genome sequence of natural rubber-degrading, novel Gram-negative bacterium, Rhizobacter gummiphilus strain NS21.</title>
        <authorList>
            <person name="Tabata M."/>
            <person name="Kasai D."/>
            <person name="Fukuda M."/>
        </authorList>
    </citation>
    <scope>NUCLEOTIDE SEQUENCE [LARGE SCALE GENOMIC DNA]</scope>
    <source>
        <strain evidence="15 16">NS21</strain>
    </source>
</reference>
<evidence type="ECO:0000256" key="2">
    <source>
        <dbReference type="ARBA" id="ARBA00012438"/>
    </source>
</evidence>
<dbReference type="InterPro" id="IPR003661">
    <property type="entry name" value="HisK_dim/P_dom"/>
</dbReference>
<keyword evidence="6" id="KW-0547">Nucleotide-binding</keyword>
<dbReference type="SUPFAM" id="SSF52172">
    <property type="entry name" value="CheY-like"/>
    <property type="match status" value="1"/>
</dbReference>
<comment type="subunit">
    <text evidence="12">At low DSF concentrations, interacts with RpfF.</text>
</comment>
<dbReference type="Gene3D" id="3.30.565.10">
    <property type="entry name" value="Histidine kinase-like ATPase, C-terminal domain"/>
    <property type="match status" value="1"/>
</dbReference>
<evidence type="ECO:0000313" key="15">
    <source>
        <dbReference type="EMBL" id="ARN18834.1"/>
    </source>
</evidence>
<dbReference type="PROSITE" id="PS50109">
    <property type="entry name" value="HIS_KIN"/>
    <property type="match status" value="1"/>
</dbReference>
<evidence type="ECO:0000256" key="7">
    <source>
        <dbReference type="ARBA" id="ARBA00022777"/>
    </source>
</evidence>
<dbReference type="SMART" id="SM00387">
    <property type="entry name" value="HATPase_c"/>
    <property type="match status" value="1"/>
</dbReference>
<dbReference type="SUPFAM" id="SSF55874">
    <property type="entry name" value="ATPase domain of HSP90 chaperone/DNA topoisomerase II/histidine kinase"/>
    <property type="match status" value="1"/>
</dbReference>
<comment type="catalytic activity">
    <reaction evidence="1">
        <text>ATP + protein L-histidine = ADP + protein N-phospho-L-histidine.</text>
        <dbReference type="EC" id="2.7.13.3"/>
    </reaction>
</comment>
<dbReference type="KEGG" id="rgu:A4W93_02225"/>
<dbReference type="InterPro" id="IPR004358">
    <property type="entry name" value="Sig_transdc_His_kin-like_C"/>
</dbReference>
<dbReference type="CDD" id="cd16922">
    <property type="entry name" value="HATPase_EvgS-ArcB-TorS-like"/>
    <property type="match status" value="1"/>
</dbReference>
<keyword evidence="7" id="KW-0418">Kinase</keyword>
<keyword evidence="9" id="KW-0902">Two-component regulatory system</keyword>
<dbReference type="FunFam" id="3.30.565.10:FF:000010">
    <property type="entry name" value="Sensor histidine kinase RcsC"/>
    <property type="match status" value="1"/>
</dbReference>
<accession>A0A1W6L3H4</accession>
<keyword evidence="10" id="KW-0843">Virulence</keyword>
<keyword evidence="3" id="KW-0597">Phosphoprotein</keyword>
<dbReference type="CDD" id="cd00082">
    <property type="entry name" value="HisKA"/>
    <property type="match status" value="1"/>
</dbReference>
<keyword evidence="5" id="KW-0732">Signal</keyword>
<evidence type="ECO:0000256" key="14">
    <source>
        <dbReference type="ARBA" id="ARBA00070152"/>
    </source>
</evidence>
<sequence>MTLPPLRRAWPPLVALLAAVLVAVVPGFRGTSDALEDTVRRLAARDSAFEGVLVVDIDDVSLHSLQERLGPWPYRRDIHALLLDYLRDAGARAVAFDVVFDEARDGDALLAQSIAKRPDVVLGMAGLRQELDHRAVPAPLRERHALGPAGGEGAVRWAAMTWPTPTLLVALSPPGALGMISTPLEADRRLRKVPLLHDAEGYRLPSLPLALFLMQAGPPAGVTSSPGTVAVGDHRWPVDRDGRASVLLPANATQVPTLAYRSVIEAALGERVDQDLREAIAGRTVFVGSSAFLGDEVLTPHGVLPGTAVLANVHDAMARGEVAGTAPWPGLAGLVALALLPLFAGLVPGRPLNGWRLAACLAVPLLIAFTAFAALRWLRVEVSMLPALVAWAVLMALHAARHARVMSLANRRLAEDRRIAEAANAAKSEFLANVSHELRTPLNAVLGMAEVLLHTPLTEEQRRYVTIFQQSGESLTALIDDLLDLSKIEANRLQVEALPFSLRQLAGDVMALLGSRARNKDVVLEHHVDADVADAVTGDARRLTQVLVNLLGNAVKFTHEGRVHLRVTRGEGQRVVFEVSDTGIGIAAAKLPMIFEPFVQADPGMARRYGGTGLGLAITRRLVELMGGHIDVRSMPGLGSTFVFDILLPPAPAEAGPVAAAPEAQPADGVAILLAEDNDVNITVVEAMLQRTPHTIHVAGNGEVALSMFRQRSYGLVLMDIQMPGMDGLTATRELRRFESDTGIARTAVVALTANAFAEDEAASHAAGCDGHLVKPLARQRLLEVIAAHGRPGPARERAT</sequence>
<proteinExistence type="predicted"/>
<dbReference type="Pfam" id="PF02518">
    <property type="entry name" value="HATPase_c"/>
    <property type="match status" value="1"/>
</dbReference>